<dbReference type="Gene3D" id="3.40.190.150">
    <property type="entry name" value="Bordetella uptake gene, domain 1"/>
    <property type="match status" value="1"/>
</dbReference>
<dbReference type="PANTHER" id="PTHR42928:SF5">
    <property type="entry name" value="BLR1237 PROTEIN"/>
    <property type="match status" value="1"/>
</dbReference>
<dbReference type="CDD" id="cd07012">
    <property type="entry name" value="PBP2_Bug_TTT"/>
    <property type="match status" value="1"/>
</dbReference>
<gene>
    <name evidence="2" type="ORF">E9531_15660</name>
</gene>
<dbReference type="SUPFAM" id="SSF53850">
    <property type="entry name" value="Periplasmic binding protein-like II"/>
    <property type="match status" value="1"/>
</dbReference>
<name>A0A4S8EY13_9BURK</name>
<dbReference type="Gene3D" id="3.40.190.10">
    <property type="entry name" value="Periplasmic binding protein-like II"/>
    <property type="match status" value="1"/>
</dbReference>
<dbReference type="Proteomes" id="UP000308917">
    <property type="component" value="Unassembled WGS sequence"/>
</dbReference>
<dbReference type="OrthoDB" id="8678477at2"/>
<dbReference type="InterPro" id="IPR042100">
    <property type="entry name" value="Bug_dom1"/>
</dbReference>
<comment type="similarity">
    <text evidence="1">Belongs to the UPF0065 (bug) family.</text>
</comment>
<dbReference type="InterPro" id="IPR005064">
    <property type="entry name" value="BUG"/>
</dbReference>
<dbReference type="PIRSF" id="PIRSF017082">
    <property type="entry name" value="YflP"/>
    <property type="match status" value="1"/>
</dbReference>
<comment type="caution">
    <text evidence="2">The sequence shown here is derived from an EMBL/GenBank/DDBJ whole genome shotgun (WGS) entry which is preliminary data.</text>
</comment>
<dbReference type="AlphaFoldDB" id="A0A4S8EY13"/>
<dbReference type="EMBL" id="STFG01000027">
    <property type="protein sequence ID" value="THT97601.1"/>
    <property type="molecule type" value="Genomic_DNA"/>
</dbReference>
<protein>
    <submittedName>
        <fullName evidence="2">Tripartite tricarboxylate transporter substrate binding protein</fullName>
    </submittedName>
</protein>
<organism evidence="2 3">
    <name type="scientific">Lampropedia puyangensis</name>
    <dbReference type="NCBI Taxonomy" id="1330072"/>
    <lineage>
        <taxon>Bacteria</taxon>
        <taxon>Pseudomonadati</taxon>
        <taxon>Pseudomonadota</taxon>
        <taxon>Betaproteobacteria</taxon>
        <taxon>Burkholderiales</taxon>
        <taxon>Comamonadaceae</taxon>
        <taxon>Lampropedia</taxon>
    </lineage>
</organism>
<dbReference type="Pfam" id="PF03401">
    <property type="entry name" value="TctC"/>
    <property type="match status" value="1"/>
</dbReference>
<dbReference type="PANTHER" id="PTHR42928">
    <property type="entry name" value="TRICARBOXYLATE-BINDING PROTEIN"/>
    <property type="match status" value="1"/>
</dbReference>
<evidence type="ECO:0000256" key="1">
    <source>
        <dbReference type="ARBA" id="ARBA00006987"/>
    </source>
</evidence>
<proteinExistence type="inferred from homology"/>
<keyword evidence="3" id="KW-1185">Reference proteome</keyword>
<reference evidence="2 3" key="1">
    <citation type="journal article" date="2015" name="Antonie Van Leeuwenhoek">
        <title>Lampropedia puyangensis sp. nov., isolated from symptomatic bark of Populus ? euramericana canker and emended description of Lampropedia hyalina (Ehrenberg 1832) Lee et al. 2004.</title>
        <authorList>
            <person name="Li Y."/>
            <person name="Wang T."/>
            <person name="Piao C.G."/>
            <person name="Wang L.F."/>
            <person name="Tian G.Z."/>
            <person name="Zhu T.H."/>
            <person name="Guo M.W."/>
        </authorList>
    </citation>
    <scope>NUCLEOTIDE SEQUENCE [LARGE SCALE GENOMIC DNA]</scope>
    <source>
        <strain evidence="2 3">2-bin</strain>
    </source>
</reference>
<evidence type="ECO:0000313" key="3">
    <source>
        <dbReference type="Proteomes" id="UP000308917"/>
    </source>
</evidence>
<evidence type="ECO:0000313" key="2">
    <source>
        <dbReference type="EMBL" id="THT97601.1"/>
    </source>
</evidence>
<sequence length="289" mass="30584">MVVGFPAGGTTDVMARVAAAPLRDALGQPVVIENRPGASGNIAASEVMRAPADGYTFMIAPISVRTANPMLFKPALDIERGMTPVVSMGYAQLYLVARKDLKADTPQQLQALAQASPGQLSYGSGGAGTQMHLVGELFKQQAQVDVIHVPYRGAAPAMQDILGGQIDYYFDPASGFQHIREGKAKLLAVTGTHRSSFFPEAPTLTEAGIEGVELGNWFGVFAPTNTPAPIIQRMADAVKTTMALPAVQRSFSELGVEPIVQDTTTFSATINAEAAVLKQLIETRGISLE</sequence>
<accession>A0A4S8EY13</accession>